<evidence type="ECO:0000313" key="2">
    <source>
        <dbReference type="EMBL" id="PAV18540.1"/>
    </source>
</evidence>
<dbReference type="EMBL" id="NBII01000005">
    <property type="protein sequence ID" value="PAV18540.1"/>
    <property type="molecule type" value="Genomic_DNA"/>
</dbReference>
<feature type="compositionally biased region" description="Basic and acidic residues" evidence="1">
    <location>
        <begin position="172"/>
        <end position="181"/>
    </location>
</feature>
<dbReference type="OrthoDB" id="3246365at2759"/>
<dbReference type="AlphaFoldDB" id="A0A286UG17"/>
<evidence type="ECO:0000313" key="3">
    <source>
        <dbReference type="Proteomes" id="UP000217199"/>
    </source>
</evidence>
<organism evidence="2 3">
    <name type="scientific">Pyrrhoderma noxium</name>
    <dbReference type="NCBI Taxonomy" id="2282107"/>
    <lineage>
        <taxon>Eukaryota</taxon>
        <taxon>Fungi</taxon>
        <taxon>Dikarya</taxon>
        <taxon>Basidiomycota</taxon>
        <taxon>Agaricomycotina</taxon>
        <taxon>Agaricomycetes</taxon>
        <taxon>Hymenochaetales</taxon>
        <taxon>Hymenochaetaceae</taxon>
        <taxon>Pyrrhoderma</taxon>
    </lineage>
</organism>
<gene>
    <name evidence="2" type="ORF">PNOK_0538200</name>
</gene>
<keyword evidence="3" id="KW-1185">Reference proteome</keyword>
<evidence type="ECO:0000256" key="1">
    <source>
        <dbReference type="SAM" id="MobiDB-lite"/>
    </source>
</evidence>
<reference evidence="2 3" key="1">
    <citation type="journal article" date="2017" name="Mol. Ecol.">
        <title>Comparative and population genomic landscape of Phellinus noxius: A hypervariable fungus causing root rot in trees.</title>
        <authorList>
            <person name="Chung C.L."/>
            <person name="Lee T.J."/>
            <person name="Akiba M."/>
            <person name="Lee H.H."/>
            <person name="Kuo T.H."/>
            <person name="Liu D."/>
            <person name="Ke H.M."/>
            <person name="Yokoi T."/>
            <person name="Roa M.B."/>
            <person name="Lu M.J."/>
            <person name="Chang Y.Y."/>
            <person name="Ann P.J."/>
            <person name="Tsai J.N."/>
            <person name="Chen C.Y."/>
            <person name="Tzean S.S."/>
            <person name="Ota Y."/>
            <person name="Hattori T."/>
            <person name="Sahashi N."/>
            <person name="Liou R.F."/>
            <person name="Kikuchi T."/>
            <person name="Tsai I.J."/>
        </authorList>
    </citation>
    <scope>NUCLEOTIDE SEQUENCE [LARGE SCALE GENOMIC DNA]</scope>
    <source>
        <strain evidence="2 3">FFPRI411160</strain>
    </source>
</reference>
<feature type="region of interest" description="Disordered" evidence="1">
    <location>
        <begin position="172"/>
        <end position="218"/>
    </location>
</feature>
<dbReference type="InParanoid" id="A0A286UG17"/>
<proteinExistence type="predicted"/>
<sequence>MTLQQGSPIFDETFMPLIVSLPLLCALGARIAFTFLNSDVISPTGVDASLEDSLLDLIVQGAFQGVLFQYVQSEHPIFAPALALLCIGRAGVLLFTSEGSEAPKIGVSAAAAIIGFAVAYLASSAFEEWTGVDEVVPAEGRKTRHSYRKKDRELARELAREARKQHMRARLREINARERSRSPSPVPAVSRPLSRSQARSTSPQRTVYTEHTGYTEHTERIPATLVTETSTTLTMEQMGYTGLGRLLDLELAGLRKRAATAEADRRRCKEERKWAIAQGDKARAEQLAWQVKRYAAMAESYTREADRRIIEATRANQTTQPLESLTNPYDEYTPNGHDYNATPLTKETFTPTNDFSMKDTAYPDYKLSKGKGKAPAHSPTMESSWRAGKAH</sequence>
<protein>
    <submittedName>
        <fullName evidence="2">Uncharacterized protein</fullName>
    </submittedName>
</protein>
<dbReference type="Proteomes" id="UP000217199">
    <property type="component" value="Unassembled WGS sequence"/>
</dbReference>
<feature type="compositionally biased region" description="Low complexity" evidence="1">
    <location>
        <begin position="187"/>
        <end position="196"/>
    </location>
</feature>
<comment type="caution">
    <text evidence="2">The sequence shown here is derived from an EMBL/GenBank/DDBJ whole genome shotgun (WGS) entry which is preliminary data.</text>
</comment>
<feature type="region of interest" description="Disordered" evidence="1">
    <location>
        <begin position="367"/>
        <end position="391"/>
    </location>
</feature>
<name>A0A286UG17_9AGAM</name>
<accession>A0A286UG17</accession>